<keyword evidence="2 3" id="KW-0663">Pyridoxal phosphate</keyword>
<dbReference type="RefSeq" id="WP_077378825.1">
    <property type="nucleotide sequence ID" value="NZ_FTPD01000017.1"/>
</dbReference>
<dbReference type="AlphaFoldDB" id="A0A1R3V7L3"/>
<dbReference type="InterPro" id="IPR015421">
    <property type="entry name" value="PyrdxlP-dep_Trfase_major"/>
</dbReference>
<dbReference type="Gene3D" id="3.40.640.10">
    <property type="entry name" value="Type I PLP-dependent aspartate aminotransferase-like (Major domain)"/>
    <property type="match status" value="1"/>
</dbReference>
<dbReference type="PIRSF" id="PIRSF001434">
    <property type="entry name" value="CGS"/>
    <property type="match status" value="1"/>
</dbReference>
<dbReference type="InterPro" id="IPR000277">
    <property type="entry name" value="Cys/Met-Metab_PyrdxlP-dep_enz"/>
</dbReference>
<dbReference type="GO" id="GO:0019346">
    <property type="term" value="P:transsulfuration"/>
    <property type="evidence" value="ECO:0007669"/>
    <property type="project" value="InterPro"/>
</dbReference>
<dbReference type="EC" id="4.4.1.11" evidence="5"/>
<evidence type="ECO:0000256" key="3">
    <source>
        <dbReference type="PIRSR" id="PIRSR001434-2"/>
    </source>
</evidence>
<reference evidence="6" key="1">
    <citation type="submission" date="2017-01" db="EMBL/GenBank/DDBJ databases">
        <authorList>
            <person name="Brunel B."/>
        </authorList>
    </citation>
    <scope>NUCLEOTIDE SEQUENCE [LARGE SCALE GENOMIC DNA]</scope>
</reference>
<dbReference type="GO" id="GO:0018826">
    <property type="term" value="F:methionine gamma-lyase activity"/>
    <property type="evidence" value="ECO:0007669"/>
    <property type="project" value="UniProtKB-EC"/>
</dbReference>
<gene>
    <name evidence="5" type="primary">mdeA</name>
    <name evidence="5" type="ORF">BQ8794_240102</name>
</gene>
<dbReference type="SUPFAM" id="SSF53383">
    <property type="entry name" value="PLP-dependent transferases"/>
    <property type="match status" value="1"/>
</dbReference>
<dbReference type="FunFam" id="3.40.640.10:FF:000046">
    <property type="entry name" value="Cystathionine gamma-lyase"/>
    <property type="match status" value="1"/>
</dbReference>
<evidence type="ECO:0000256" key="2">
    <source>
        <dbReference type="ARBA" id="ARBA00022898"/>
    </source>
</evidence>
<dbReference type="PANTHER" id="PTHR11808">
    <property type="entry name" value="TRANS-SULFURATION ENZYME FAMILY MEMBER"/>
    <property type="match status" value="1"/>
</dbReference>
<dbReference type="InterPro" id="IPR015424">
    <property type="entry name" value="PyrdxlP-dep_Trfase"/>
</dbReference>
<comment type="similarity">
    <text evidence="4">Belongs to the trans-sulfuration enzymes family.</text>
</comment>
<dbReference type="GO" id="GO:0005737">
    <property type="term" value="C:cytoplasm"/>
    <property type="evidence" value="ECO:0007669"/>
    <property type="project" value="TreeGrafter"/>
</dbReference>
<name>A0A1R3V7L3_9HYPH</name>
<keyword evidence="6" id="KW-1185">Reference proteome</keyword>
<organism evidence="5 6">
    <name type="scientific">Mesorhizobium prunaredense</name>
    <dbReference type="NCBI Taxonomy" id="1631249"/>
    <lineage>
        <taxon>Bacteria</taxon>
        <taxon>Pseudomonadati</taxon>
        <taxon>Pseudomonadota</taxon>
        <taxon>Alphaproteobacteria</taxon>
        <taxon>Hyphomicrobiales</taxon>
        <taxon>Phyllobacteriaceae</taxon>
        <taxon>Mesorhizobium</taxon>
    </lineage>
</organism>
<keyword evidence="5" id="KW-0456">Lyase</keyword>
<dbReference type="Proteomes" id="UP000188388">
    <property type="component" value="Unassembled WGS sequence"/>
</dbReference>
<evidence type="ECO:0000256" key="4">
    <source>
        <dbReference type="RuleBase" id="RU362118"/>
    </source>
</evidence>
<dbReference type="Gene3D" id="3.90.1150.10">
    <property type="entry name" value="Aspartate Aminotransferase, domain 1"/>
    <property type="match status" value="1"/>
</dbReference>
<evidence type="ECO:0000256" key="1">
    <source>
        <dbReference type="ARBA" id="ARBA00001933"/>
    </source>
</evidence>
<comment type="cofactor">
    <cofactor evidence="1 4">
        <name>pyridoxal 5'-phosphate</name>
        <dbReference type="ChEBI" id="CHEBI:597326"/>
    </cofactor>
</comment>
<proteinExistence type="inferred from homology"/>
<dbReference type="InterPro" id="IPR015422">
    <property type="entry name" value="PyrdxlP-dep_Trfase_small"/>
</dbReference>
<dbReference type="PANTHER" id="PTHR11808:SF80">
    <property type="entry name" value="CYSTATHIONINE GAMMA-LYASE"/>
    <property type="match status" value="1"/>
</dbReference>
<dbReference type="EMBL" id="FTPD01000017">
    <property type="protein sequence ID" value="SIT55895.1"/>
    <property type="molecule type" value="Genomic_DNA"/>
</dbReference>
<evidence type="ECO:0000313" key="5">
    <source>
        <dbReference type="EMBL" id="SIT55895.1"/>
    </source>
</evidence>
<feature type="modified residue" description="N6-(pyridoxal phosphate)lysine" evidence="3">
    <location>
        <position position="224"/>
    </location>
</feature>
<evidence type="ECO:0000313" key="6">
    <source>
        <dbReference type="Proteomes" id="UP000188388"/>
    </source>
</evidence>
<sequence>MTSAEDQLEADATTTPSRNDVDLAFATRAIHHGYDPPGLSNSVQTPVFLTSTYGFESVAANEAAAALGGRLYAREYNPTTEVLEKRLANLEGAEAGLVLASGMAAFGTLILSLLSHGDELIVHKTLYSNTLAMVEQGLPRFGIKVVAVDLSNPSNLNGDITDRTRLVFFETPINPLSRILDIAAIAEHAHSRDVKVAVDSTFASPALQRPLELGADIVIHSLTKYINGHGDALGGVILGDAKTLHLLRETGLRYLTGSALSPMSAFLILRGLKTLTLRMERHSASGLAVAQALEAHPTVAWVSYPFLGSHPDHEIARRQMSHGSGMLAFGLQTGFEGARRMMDRLKLIIRAVSLGDADSLIYHPASLTRSRKSVRKDAHLPDGVGDDLMRLSVGLEDAADLIADLEQALDGV</sequence>
<dbReference type="GO" id="GO:0030170">
    <property type="term" value="F:pyridoxal phosphate binding"/>
    <property type="evidence" value="ECO:0007669"/>
    <property type="project" value="InterPro"/>
</dbReference>
<protein>
    <submittedName>
        <fullName evidence="5">Methionine gamma-lyase</fullName>
        <ecNumber evidence="5">4.4.1.11</ecNumber>
    </submittedName>
</protein>
<dbReference type="Pfam" id="PF01053">
    <property type="entry name" value="Cys_Met_Meta_PP"/>
    <property type="match status" value="1"/>
</dbReference>
<dbReference type="PROSITE" id="PS00868">
    <property type="entry name" value="CYS_MET_METAB_PP"/>
    <property type="match status" value="1"/>
</dbReference>
<accession>A0A1R3V7L3</accession>
<dbReference type="STRING" id="1631249.BQ8794_240102"/>
<dbReference type="CDD" id="cd00614">
    <property type="entry name" value="CGS_like"/>
    <property type="match status" value="1"/>
</dbReference>
<dbReference type="InterPro" id="IPR054542">
    <property type="entry name" value="Cys_met_metab_PP"/>
</dbReference>